<dbReference type="Proteomes" id="UP001642520">
    <property type="component" value="Unassembled WGS sequence"/>
</dbReference>
<dbReference type="EMBL" id="CAXAJV020001299">
    <property type="protein sequence ID" value="CAL7949031.1"/>
    <property type="molecule type" value="Genomic_DNA"/>
</dbReference>
<organism evidence="2 3">
    <name type="scientific">Xylocopa violacea</name>
    <name type="common">Violet carpenter bee</name>
    <name type="synonym">Apis violacea</name>
    <dbReference type="NCBI Taxonomy" id="135666"/>
    <lineage>
        <taxon>Eukaryota</taxon>
        <taxon>Metazoa</taxon>
        <taxon>Ecdysozoa</taxon>
        <taxon>Arthropoda</taxon>
        <taxon>Hexapoda</taxon>
        <taxon>Insecta</taxon>
        <taxon>Pterygota</taxon>
        <taxon>Neoptera</taxon>
        <taxon>Endopterygota</taxon>
        <taxon>Hymenoptera</taxon>
        <taxon>Apocrita</taxon>
        <taxon>Aculeata</taxon>
        <taxon>Apoidea</taxon>
        <taxon>Anthophila</taxon>
        <taxon>Apidae</taxon>
        <taxon>Xylocopa</taxon>
        <taxon>Xylocopa</taxon>
    </lineage>
</organism>
<accession>A0ABP1P6X8</accession>
<gene>
    <name evidence="2" type="ORF">XYLVIOL_LOCUS9203</name>
</gene>
<keyword evidence="3" id="KW-1185">Reference proteome</keyword>
<feature type="region of interest" description="Disordered" evidence="1">
    <location>
        <begin position="455"/>
        <end position="475"/>
    </location>
</feature>
<proteinExistence type="predicted"/>
<protein>
    <submittedName>
        <fullName evidence="2">Uncharacterized protein</fullName>
    </submittedName>
</protein>
<evidence type="ECO:0000256" key="1">
    <source>
        <dbReference type="SAM" id="MobiDB-lite"/>
    </source>
</evidence>
<evidence type="ECO:0000313" key="3">
    <source>
        <dbReference type="Proteomes" id="UP001642520"/>
    </source>
</evidence>
<comment type="caution">
    <text evidence="2">The sequence shown here is derived from an EMBL/GenBank/DDBJ whole genome shotgun (WGS) entry which is preliminary data.</text>
</comment>
<reference evidence="2 3" key="1">
    <citation type="submission" date="2024-08" db="EMBL/GenBank/DDBJ databases">
        <authorList>
            <person name="Will J Nash"/>
            <person name="Angela Man"/>
            <person name="Seanna McTaggart"/>
            <person name="Kendall Baker"/>
            <person name="Tom Barker"/>
            <person name="Leah Catchpole"/>
            <person name="Alex Durrant"/>
            <person name="Karim Gharbi"/>
            <person name="Naomi Irish"/>
            <person name="Gemy Kaithakottil"/>
            <person name="Debby Ku"/>
            <person name="Aaliyah Providence"/>
            <person name="Felix Shaw"/>
            <person name="David Swarbreck"/>
            <person name="Chris Watkins"/>
            <person name="Ann M. McCartney"/>
            <person name="Giulio Formenti"/>
            <person name="Alice Mouton"/>
            <person name="Noel Vella"/>
            <person name="Bjorn M von Reumont"/>
            <person name="Adriana Vella"/>
            <person name="Wilfried Haerty"/>
        </authorList>
    </citation>
    <scope>NUCLEOTIDE SEQUENCE [LARGE SCALE GENOMIC DNA]</scope>
</reference>
<name>A0ABP1P6X8_XYLVO</name>
<sequence>MDISTCIQTNQNVSQSNASRKFYLWILKWLNRVHAHDDSNNEEVCKVRHRTKPDVPTLASLLQAVGFKLLSFEKHNDPQIQRKHENDAENKSEQGILTITIECDVSSMKAVLELEGITCQCPNPDHIKEASFWSISGTGPGKSTDNVSIQKVEETGSNLLPRLSKDVTQLLHDVSYKLFDTIICEPDVNRNTDIYLNVSHNNNQFRESKILKTEVGVTRSYTQPEIHRSTDSIDLKCTLESQSKDATFDLSINHTPSPISTSKSVLQRQKTWDVETVSLDGEPRPSPPKLTSSPTPITEICNSLEPVSLHSQIENSEILTECILEAQQRLEKALKMLVVKNSTISKNISPNQDNDAISVKSAPDNIVPAIVISPYRRTRSNTVTNIKPSTRFSHFMPEQQSQVKVITQNAIKTPKVRRCIEPTLSKSVTRTNIKIQKDNSKSQIRRSSFYIPSSANFNTKPTKHSDVEPKAATSGKYSGNKVNITIDSNTTNRNLVESKRLAKEQQACISPKLEPLDTTITCTSMIKPPTNISKAIPVRVRPVVPSKTNPKSRGNISKE</sequence>
<evidence type="ECO:0000313" key="2">
    <source>
        <dbReference type="EMBL" id="CAL7949031.1"/>
    </source>
</evidence>